<dbReference type="InterPro" id="IPR036388">
    <property type="entry name" value="WH-like_DNA-bd_sf"/>
</dbReference>
<dbReference type="GO" id="GO:0003677">
    <property type="term" value="F:DNA binding"/>
    <property type="evidence" value="ECO:0007669"/>
    <property type="project" value="UniProtKB-KW"/>
</dbReference>
<dbReference type="Proteomes" id="UP000502136">
    <property type="component" value="Chromosome"/>
</dbReference>
<evidence type="ECO:0000256" key="1">
    <source>
        <dbReference type="ARBA" id="ARBA00001933"/>
    </source>
</evidence>
<evidence type="ECO:0000256" key="2">
    <source>
        <dbReference type="ARBA" id="ARBA00005384"/>
    </source>
</evidence>
<evidence type="ECO:0000313" key="11">
    <source>
        <dbReference type="Proteomes" id="UP000502136"/>
    </source>
</evidence>
<reference evidence="10 11" key="1">
    <citation type="submission" date="2020-04" db="EMBL/GenBank/DDBJ databases">
        <title>Novel Paenibacillus strain UniB2 isolated from commercial digestive syrup.</title>
        <authorList>
            <person name="Thorat V."/>
            <person name="Kirdat K."/>
            <person name="Tiwarekar B."/>
            <person name="Yadav A."/>
        </authorList>
    </citation>
    <scope>NUCLEOTIDE SEQUENCE [LARGE SCALE GENOMIC DNA]</scope>
    <source>
        <strain evidence="10 11">UniB2</strain>
    </source>
</reference>
<dbReference type="Gene3D" id="3.40.640.10">
    <property type="entry name" value="Type I PLP-dependent aspartate aminotransferase-like (Major domain)"/>
    <property type="match status" value="1"/>
</dbReference>
<protein>
    <submittedName>
        <fullName evidence="10">PLP-dependent aminotransferase family protein</fullName>
    </submittedName>
</protein>
<dbReference type="InterPro" id="IPR036390">
    <property type="entry name" value="WH_DNA-bd_sf"/>
</dbReference>
<dbReference type="KEGG" id="palr:HGI30_07380"/>
<dbReference type="InterPro" id="IPR015424">
    <property type="entry name" value="PyrdxlP-dep_Trfase"/>
</dbReference>
<dbReference type="SUPFAM" id="SSF46785">
    <property type="entry name" value="Winged helix' DNA-binding domain"/>
    <property type="match status" value="1"/>
</dbReference>
<dbReference type="SUPFAM" id="SSF53383">
    <property type="entry name" value="PLP-dependent transferases"/>
    <property type="match status" value="1"/>
</dbReference>
<dbReference type="PANTHER" id="PTHR46577">
    <property type="entry name" value="HTH-TYPE TRANSCRIPTIONAL REGULATORY PROTEIN GABR"/>
    <property type="match status" value="1"/>
</dbReference>
<dbReference type="SMART" id="SM00345">
    <property type="entry name" value="HTH_GNTR"/>
    <property type="match status" value="1"/>
</dbReference>
<dbReference type="Pfam" id="PF00155">
    <property type="entry name" value="Aminotran_1_2"/>
    <property type="match status" value="1"/>
</dbReference>
<keyword evidence="3 10" id="KW-0032">Aminotransferase</keyword>
<evidence type="ECO:0000259" key="9">
    <source>
        <dbReference type="PROSITE" id="PS50949"/>
    </source>
</evidence>
<dbReference type="GO" id="GO:0008483">
    <property type="term" value="F:transaminase activity"/>
    <property type="evidence" value="ECO:0007669"/>
    <property type="project" value="UniProtKB-KW"/>
</dbReference>
<sequence>MEPRLAYERLLEEGRSKREAMYESLKAQMWKGGLTRGERLPSTRRMAELYGISRGTVSQVYDMLQAEGYVDAEQGSGTYVAYEPAGGLHREKRDDSNRIAKERSGTSNLTPSASGLSSISGQTPSASGLSGPSFLLPSGSGSPEPDSPLPDISEPSAPSSLLPRAPLPRAIGQPQPLKPPAEPGPVDHGSRLPSGGILASPWFQRLEAAAPTGAEEQAIRGRSASSQRFASGQTDFRLFPAAEWKQALHAAVRQSMERPLADGYRELEAAGSLELRTAIAALLRRERGIQAVPEEIVVTSGSKQALALLLQTLAGPGDRFVMENPGYGGIREAALAAGAQVLGAEVDEHGIVPEDWDGRLAAVTPNRQFPTGAVLPASRRAELLAWAERRGALLVEDDYDGEFRYTGRPGEPLKAMDAHGRVVYLGSFSRTMYSGLRIGYAVAPPWLASRLVRAKSFYEPYSSGQLSALHRGLASLPGQPFRWSPAHAGLHQYAVWKAGEESYERLLMRAQELGVGWSDGRKYRVAEPAEARRPEPGALFGFAHLTEEEIAAGMERLAEAWRSARKE</sequence>
<evidence type="ECO:0000256" key="3">
    <source>
        <dbReference type="ARBA" id="ARBA00022576"/>
    </source>
</evidence>
<dbReference type="Gene3D" id="1.10.10.10">
    <property type="entry name" value="Winged helix-like DNA-binding domain superfamily/Winged helix DNA-binding domain"/>
    <property type="match status" value="1"/>
</dbReference>
<feature type="compositionally biased region" description="Low complexity" evidence="8">
    <location>
        <begin position="124"/>
        <end position="144"/>
    </location>
</feature>
<dbReference type="GO" id="GO:0003700">
    <property type="term" value="F:DNA-binding transcription factor activity"/>
    <property type="evidence" value="ECO:0007669"/>
    <property type="project" value="InterPro"/>
</dbReference>
<dbReference type="PROSITE" id="PS50949">
    <property type="entry name" value="HTH_GNTR"/>
    <property type="match status" value="1"/>
</dbReference>
<evidence type="ECO:0000313" key="10">
    <source>
        <dbReference type="EMBL" id="QJC51385.1"/>
    </source>
</evidence>
<dbReference type="InterPro" id="IPR051446">
    <property type="entry name" value="HTH_trans_reg/aminotransferase"/>
</dbReference>
<feature type="compositionally biased region" description="Low complexity" evidence="8">
    <location>
        <begin position="155"/>
        <end position="170"/>
    </location>
</feature>
<keyword evidence="10" id="KW-0808">Transferase</keyword>
<dbReference type="InterPro" id="IPR004839">
    <property type="entry name" value="Aminotransferase_I/II_large"/>
</dbReference>
<evidence type="ECO:0000256" key="6">
    <source>
        <dbReference type="ARBA" id="ARBA00023125"/>
    </source>
</evidence>
<dbReference type="InterPro" id="IPR000524">
    <property type="entry name" value="Tscrpt_reg_HTH_GntR"/>
</dbReference>
<keyword evidence="4" id="KW-0663">Pyridoxal phosphate</keyword>
<evidence type="ECO:0000256" key="4">
    <source>
        <dbReference type="ARBA" id="ARBA00022898"/>
    </source>
</evidence>
<gene>
    <name evidence="10" type="ORF">HGI30_07380</name>
</gene>
<organism evidence="10 11">
    <name type="scientific">Paenibacillus albicereus</name>
    <dbReference type="NCBI Taxonomy" id="2726185"/>
    <lineage>
        <taxon>Bacteria</taxon>
        <taxon>Bacillati</taxon>
        <taxon>Bacillota</taxon>
        <taxon>Bacilli</taxon>
        <taxon>Bacillales</taxon>
        <taxon>Paenibacillaceae</taxon>
        <taxon>Paenibacillus</taxon>
    </lineage>
</organism>
<evidence type="ECO:0000256" key="7">
    <source>
        <dbReference type="ARBA" id="ARBA00023163"/>
    </source>
</evidence>
<keyword evidence="5" id="KW-0805">Transcription regulation</keyword>
<dbReference type="Pfam" id="PF00392">
    <property type="entry name" value="GntR"/>
    <property type="match status" value="1"/>
</dbReference>
<proteinExistence type="inferred from homology"/>
<keyword evidence="11" id="KW-1185">Reference proteome</keyword>
<dbReference type="RefSeq" id="WP_168907036.1">
    <property type="nucleotide sequence ID" value="NZ_CP051428.1"/>
</dbReference>
<evidence type="ECO:0000256" key="8">
    <source>
        <dbReference type="SAM" id="MobiDB-lite"/>
    </source>
</evidence>
<feature type="domain" description="HTH gntR-type" evidence="9">
    <location>
        <begin position="15"/>
        <end position="83"/>
    </location>
</feature>
<dbReference type="AlphaFoldDB" id="A0A6H2GVG2"/>
<feature type="compositionally biased region" description="Polar residues" evidence="8">
    <location>
        <begin position="105"/>
        <end position="123"/>
    </location>
</feature>
<dbReference type="CDD" id="cd00609">
    <property type="entry name" value="AAT_like"/>
    <property type="match status" value="1"/>
</dbReference>
<feature type="region of interest" description="Disordered" evidence="8">
    <location>
        <begin position="84"/>
        <end position="194"/>
    </location>
</feature>
<dbReference type="PRINTS" id="PR00035">
    <property type="entry name" value="HTHGNTR"/>
</dbReference>
<keyword evidence="7" id="KW-0804">Transcription</keyword>
<dbReference type="EMBL" id="CP051428">
    <property type="protein sequence ID" value="QJC51385.1"/>
    <property type="molecule type" value="Genomic_DNA"/>
</dbReference>
<dbReference type="CDD" id="cd07377">
    <property type="entry name" value="WHTH_GntR"/>
    <property type="match status" value="1"/>
</dbReference>
<dbReference type="GO" id="GO:0030170">
    <property type="term" value="F:pyridoxal phosphate binding"/>
    <property type="evidence" value="ECO:0007669"/>
    <property type="project" value="InterPro"/>
</dbReference>
<evidence type="ECO:0000256" key="5">
    <source>
        <dbReference type="ARBA" id="ARBA00023015"/>
    </source>
</evidence>
<accession>A0A6H2GVG2</accession>
<comment type="similarity">
    <text evidence="2">In the C-terminal section; belongs to the class-I pyridoxal-phosphate-dependent aminotransferase family.</text>
</comment>
<keyword evidence="6" id="KW-0238">DNA-binding</keyword>
<dbReference type="InterPro" id="IPR015421">
    <property type="entry name" value="PyrdxlP-dep_Trfase_major"/>
</dbReference>
<dbReference type="PANTHER" id="PTHR46577:SF1">
    <property type="entry name" value="HTH-TYPE TRANSCRIPTIONAL REGULATORY PROTEIN GABR"/>
    <property type="match status" value="1"/>
</dbReference>
<name>A0A6H2GVG2_9BACL</name>
<comment type="cofactor">
    <cofactor evidence="1">
        <name>pyridoxal 5'-phosphate</name>
        <dbReference type="ChEBI" id="CHEBI:597326"/>
    </cofactor>
</comment>
<feature type="compositionally biased region" description="Basic and acidic residues" evidence="8">
    <location>
        <begin position="88"/>
        <end position="104"/>
    </location>
</feature>